<dbReference type="GO" id="GO:0004519">
    <property type="term" value="F:endonuclease activity"/>
    <property type="evidence" value="ECO:0007669"/>
    <property type="project" value="UniProtKB-KW"/>
</dbReference>
<evidence type="ECO:0000256" key="1">
    <source>
        <dbReference type="ARBA" id="ARBA00003293"/>
    </source>
</evidence>
<evidence type="ECO:0000256" key="6">
    <source>
        <dbReference type="ARBA" id="ARBA00022801"/>
    </source>
</evidence>
<keyword evidence="9" id="KW-1185">Reference proteome</keyword>
<evidence type="ECO:0000256" key="2">
    <source>
        <dbReference type="ARBA" id="ARBA00009260"/>
    </source>
</evidence>
<reference evidence="8 9" key="1">
    <citation type="submission" date="2018-04" db="EMBL/GenBank/DDBJ databases">
        <title>Brenneria corticis sp.nov.</title>
        <authorList>
            <person name="Li Y."/>
        </authorList>
    </citation>
    <scope>NUCLEOTIDE SEQUENCE [LARGE SCALE GENOMIC DNA]</scope>
    <source>
        <strain evidence="8 9">LMG 27715</strain>
    </source>
</reference>
<dbReference type="EMBL" id="QDKJ01000012">
    <property type="protein sequence ID" value="PWC10919.1"/>
    <property type="molecule type" value="Genomic_DNA"/>
</dbReference>
<evidence type="ECO:0000256" key="3">
    <source>
        <dbReference type="ARBA" id="ARBA00022705"/>
    </source>
</evidence>
<dbReference type="GO" id="GO:0016787">
    <property type="term" value="F:hydrolase activity"/>
    <property type="evidence" value="ECO:0007669"/>
    <property type="project" value="UniProtKB-KW"/>
</dbReference>
<evidence type="ECO:0000313" key="9">
    <source>
        <dbReference type="Proteomes" id="UP000245138"/>
    </source>
</evidence>
<evidence type="ECO:0000313" key="8">
    <source>
        <dbReference type="EMBL" id="PWC10919.1"/>
    </source>
</evidence>
<dbReference type="GO" id="GO:0006260">
    <property type="term" value="P:DNA replication"/>
    <property type="evidence" value="ECO:0007669"/>
    <property type="project" value="UniProtKB-KW"/>
</dbReference>
<dbReference type="Proteomes" id="UP000245138">
    <property type="component" value="Unassembled WGS sequence"/>
</dbReference>
<gene>
    <name evidence="8" type="ORF">B4923_15520</name>
</gene>
<evidence type="ECO:0000259" key="7">
    <source>
        <dbReference type="Pfam" id="PF05840"/>
    </source>
</evidence>
<dbReference type="InterPro" id="IPR008766">
    <property type="entry name" value="Replication_gene_A-like"/>
</dbReference>
<dbReference type="OrthoDB" id="5568266at2"/>
<comment type="similarity">
    <text evidence="2">Belongs to the phage GPA family.</text>
</comment>
<dbReference type="AlphaFoldDB" id="A0A2U1TNF1"/>
<evidence type="ECO:0000256" key="5">
    <source>
        <dbReference type="ARBA" id="ARBA00022759"/>
    </source>
</evidence>
<organism evidence="8 9">
    <name type="scientific">Brenneria roseae subsp. americana</name>
    <dbReference type="NCBI Taxonomy" id="1508507"/>
    <lineage>
        <taxon>Bacteria</taxon>
        <taxon>Pseudomonadati</taxon>
        <taxon>Pseudomonadota</taxon>
        <taxon>Gammaproteobacteria</taxon>
        <taxon>Enterobacterales</taxon>
        <taxon>Pectobacteriaceae</taxon>
        <taxon>Brenneria</taxon>
    </lineage>
</organism>
<keyword evidence="5 8" id="KW-0255">Endonuclease</keyword>
<dbReference type="Pfam" id="PF05840">
    <property type="entry name" value="Phage_GPA"/>
    <property type="match status" value="1"/>
</dbReference>
<feature type="domain" description="Replication gene A protein-like" evidence="7">
    <location>
        <begin position="191"/>
        <end position="500"/>
    </location>
</feature>
<keyword evidence="3" id="KW-0235">DNA replication</keyword>
<keyword evidence="4" id="KW-0540">Nuclease</keyword>
<comment type="caution">
    <text evidence="8">The sequence shown here is derived from an EMBL/GenBank/DDBJ whole genome shotgun (WGS) entry which is preliminary data.</text>
</comment>
<protein>
    <submittedName>
        <fullName evidence="8">Replication endonuclease</fullName>
    </submittedName>
</protein>
<comment type="function">
    <text evidence="1">Possible endonuclease which induces a single-strand cut and initiates DNA replication.</text>
</comment>
<proteinExistence type="inferred from homology"/>
<evidence type="ECO:0000256" key="4">
    <source>
        <dbReference type="ARBA" id="ARBA00022722"/>
    </source>
</evidence>
<sequence>MPQQWAYPWNAPRPAISLLSEIASSSSALPTTEVEQHPAVECHLKRMISRAISAPNLDVNQSVARLERSEPNGTLLYIRHEFAEKARAEYMEEQSNWMKTPEGVEARLLEQPFFIRDTYRQKIEWLRANREPRHVSAFFMGTVKKALLRLEAVRAKQSVRDGFSSELAMYWRNRWPHLAEFTKQEAINAGHTIAASIAEMFETECGNMSPEKMANIEIQMLFEHLGREMLALRVTPPSWGVIIGDAESRNRIYSAILRITSPEWWGRKLWRLRCEWRENQFRAIGVIHKKRMPYVSIDALNQWQEQRRKNRIFFQSHELIDEDGNVASLENMVYASISNPAIRRHELMTRMAGVEMVAMSRGDAGVFLTITCPSRFHANIQSGHQNPKWDHTTTRQGQRYLCRTWARAMSALNRRGLRPYGFRVAEPHHDATPHWHVLLFMPPDDRKEITDILREYFIAEDRAELGRNTGARFKAKKLDPKKGSATAYVAKYISKNIDGYALDGELDNETGKPLRETAKFAMAWASQHNIRQFQPFGLPPVTVWRELRRLANQLTAVQKEAGTFKRGAAQLADPAMDAVLASADAGCFATYIEKQGGVLIPRERYTVRIAYEEADEQNTYGETPEKIYGVFSPRLGALSRICTRLIKWKIRKKQAVDAGADADAGRVLAVTSPPGDAWSSVNNSTGGEKIVIPEDIAGNDCASCGPLGGEIDSISEQESINFEHMADAERRALLNRLRAQPPDRRHNKHSSITQPIKANEKQTVIKLSDDWCARVTDFARSLGWDISHGEVQRLAMGYAITFAGRPYIARADGCLYCAPVKDRESVNQDKAAALLQRVAVLRELAAQL</sequence>
<accession>A0A2U1TNF1</accession>
<keyword evidence="6" id="KW-0378">Hydrolase</keyword>
<name>A0A2U1TNF1_9GAMM</name>
<dbReference type="RefSeq" id="WP_109055274.1">
    <property type="nucleotide sequence ID" value="NZ_QDKJ01000012.1"/>
</dbReference>